<dbReference type="AlphaFoldDB" id="A0A919BJU8"/>
<dbReference type="Gene3D" id="3.40.50.1820">
    <property type="entry name" value="alpha/beta hydrolase"/>
    <property type="match status" value="1"/>
</dbReference>
<dbReference type="EMBL" id="BNCK01000006">
    <property type="protein sequence ID" value="GHF96986.1"/>
    <property type="molecule type" value="Genomic_DNA"/>
</dbReference>
<evidence type="ECO:0000313" key="1">
    <source>
        <dbReference type="EMBL" id="GHF96986.1"/>
    </source>
</evidence>
<sequence length="404" mass="46062">MSFAKDHKFTNVYNNDMGHFYQLKLEQGLSLDVFVPSNSKDIRLPVLYVMDGQHYLYNAIGFQQTLSAGIHTMTASPAFIVVGINTAKLVQNSKRQRAQLLNSNSAQLSKTLVEHIMPKVDNAFHTSGQNLYFGWQFAASFGLSLFNDYPQAFQGLLLASGPYYSESQIARTKDTLALNKGLGVKVYLSLGEKEKHALVGHEGLIEVFKAAGRATVDWNYHYHDNYSGHIDHFTTPFDALSKGLTWQFNDYHDLTFYSLQDVEAFGGVTAIVDYFKRRAKKYGVPETVGEVAHFTLFRYALEENNYQAFQEFERYLGEYKINNRFTSYAKFFAEHDNVERAIKVLKAGIKQHPQVHQLSGELAKLYLIERNTKQAVKHFQQALDKAKADEMAVAQYQQQLDRLL</sequence>
<dbReference type="PANTHER" id="PTHR48098">
    <property type="entry name" value="ENTEROCHELIN ESTERASE-RELATED"/>
    <property type="match status" value="1"/>
</dbReference>
<reference evidence="1" key="1">
    <citation type="journal article" date="2014" name="Int. J. Syst. Evol. Microbiol.">
        <title>Complete genome sequence of Corynebacterium casei LMG S-19264T (=DSM 44701T), isolated from a smear-ripened cheese.</title>
        <authorList>
            <consortium name="US DOE Joint Genome Institute (JGI-PGF)"/>
            <person name="Walter F."/>
            <person name="Albersmeier A."/>
            <person name="Kalinowski J."/>
            <person name="Ruckert C."/>
        </authorList>
    </citation>
    <scope>NUCLEOTIDE SEQUENCE</scope>
    <source>
        <strain evidence="1">KCTC 42731</strain>
    </source>
</reference>
<name>A0A919BJU8_9GAMM</name>
<dbReference type="InterPro" id="IPR050583">
    <property type="entry name" value="Mycobacterial_A85_antigen"/>
</dbReference>
<dbReference type="InterPro" id="IPR000801">
    <property type="entry name" value="Esterase-like"/>
</dbReference>
<dbReference type="Pfam" id="PF00756">
    <property type="entry name" value="Esterase"/>
    <property type="match status" value="1"/>
</dbReference>
<organism evidence="1 2">
    <name type="scientific">Thalassotalea marina</name>
    <dbReference type="NCBI Taxonomy" id="1673741"/>
    <lineage>
        <taxon>Bacteria</taxon>
        <taxon>Pseudomonadati</taxon>
        <taxon>Pseudomonadota</taxon>
        <taxon>Gammaproteobacteria</taxon>
        <taxon>Alteromonadales</taxon>
        <taxon>Colwelliaceae</taxon>
        <taxon>Thalassotalea</taxon>
    </lineage>
</organism>
<protein>
    <recommendedName>
        <fullName evidence="3">Esterase</fullName>
    </recommendedName>
</protein>
<evidence type="ECO:0000313" key="2">
    <source>
        <dbReference type="Proteomes" id="UP000623842"/>
    </source>
</evidence>
<dbReference type="SUPFAM" id="SSF53474">
    <property type="entry name" value="alpha/beta-Hydrolases"/>
    <property type="match status" value="1"/>
</dbReference>
<dbReference type="PANTHER" id="PTHR48098:SF6">
    <property type="entry name" value="FERRI-BACILLIBACTIN ESTERASE BESA"/>
    <property type="match status" value="1"/>
</dbReference>
<comment type="caution">
    <text evidence="1">The sequence shown here is derived from an EMBL/GenBank/DDBJ whole genome shotgun (WGS) entry which is preliminary data.</text>
</comment>
<reference evidence="1" key="2">
    <citation type="submission" date="2020-09" db="EMBL/GenBank/DDBJ databases">
        <authorList>
            <person name="Sun Q."/>
            <person name="Kim S."/>
        </authorList>
    </citation>
    <scope>NUCLEOTIDE SEQUENCE</scope>
    <source>
        <strain evidence="1">KCTC 42731</strain>
    </source>
</reference>
<dbReference type="Gene3D" id="1.25.40.10">
    <property type="entry name" value="Tetratricopeptide repeat domain"/>
    <property type="match status" value="1"/>
</dbReference>
<dbReference type="InterPro" id="IPR011990">
    <property type="entry name" value="TPR-like_helical_dom_sf"/>
</dbReference>
<accession>A0A919BJU8</accession>
<gene>
    <name evidence="1" type="ORF">GCM10017161_26340</name>
</gene>
<dbReference type="SUPFAM" id="SSF48452">
    <property type="entry name" value="TPR-like"/>
    <property type="match status" value="1"/>
</dbReference>
<dbReference type="InterPro" id="IPR029058">
    <property type="entry name" value="AB_hydrolase_fold"/>
</dbReference>
<keyword evidence="2" id="KW-1185">Reference proteome</keyword>
<proteinExistence type="predicted"/>
<dbReference type="Proteomes" id="UP000623842">
    <property type="component" value="Unassembled WGS sequence"/>
</dbReference>
<evidence type="ECO:0008006" key="3">
    <source>
        <dbReference type="Google" id="ProtNLM"/>
    </source>
</evidence>